<dbReference type="Proteomes" id="UP000322619">
    <property type="component" value="Unassembled WGS sequence"/>
</dbReference>
<keyword evidence="10 22" id="KW-1133">Transmembrane helix</keyword>
<keyword evidence="11 22" id="KW-0472">Membrane</keyword>
<evidence type="ECO:0000256" key="16">
    <source>
        <dbReference type="ARBA" id="ARBA00038053"/>
    </source>
</evidence>
<organism evidence="23 25">
    <name type="scientific">Acetobacterium wieringae</name>
    <dbReference type="NCBI Taxonomy" id="52694"/>
    <lineage>
        <taxon>Bacteria</taxon>
        <taxon>Bacillati</taxon>
        <taxon>Bacillota</taxon>
        <taxon>Clostridia</taxon>
        <taxon>Eubacteriales</taxon>
        <taxon>Eubacteriaceae</taxon>
        <taxon>Acetobacterium</taxon>
    </lineage>
</organism>
<evidence type="ECO:0000256" key="21">
    <source>
        <dbReference type="ARBA" id="ARBA00049966"/>
    </source>
</evidence>
<comment type="catalytic activity">
    <reaction evidence="20">
        <text>[GlcNAc-(1-&gt;4)-Mur2Ac(oyl-L-Ala-gamma-D-Glu-L-Lys-D-Ala-D-Ala)](n)-di-trans,octa-cis-undecaprenyl diphosphate + beta-D-GlcNAc-(1-&gt;4)-Mur2Ac(oyl-L-Ala-gamma-D-Glu-L-Lys-D-Ala-D-Ala)-di-trans,octa-cis-undecaprenyl diphosphate = [GlcNAc-(1-&gt;4)-Mur2Ac(oyl-L-Ala-gamma-D-Glu-L-Lys-D-Ala-D-Ala)](n+1)-di-trans,octa-cis-undecaprenyl diphosphate + di-trans,octa-cis-undecaprenyl diphosphate + H(+)</text>
        <dbReference type="Rhea" id="RHEA:23708"/>
        <dbReference type="Rhea" id="RHEA-COMP:9602"/>
        <dbReference type="Rhea" id="RHEA-COMP:9603"/>
        <dbReference type="ChEBI" id="CHEBI:15378"/>
        <dbReference type="ChEBI" id="CHEBI:58405"/>
        <dbReference type="ChEBI" id="CHEBI:60033"/>
        <dbReference type="ChEBI" id="CHEBI:78435"/>
        <dbReference type="EC" id="2.4.99.28"/>
    </reaction>
</comment>
<dbReference type="EMBL" id="LKEU01000028">
    <property type="protein sequence ID" value="OFV70756.1"/>
    <property type="molecule type" value="Genomic_DNA"/>
</dbReference>
<evidence type="ECO:0000313" key="24">
    <source>
        <dbReference type="EMBL" id="TYC87816.1"/>
    </source>
</evidence>
<feature type="transmembrane region" description="Helical" evidence="22">
    <location>
        <begin position="112"/>
        <end position="129"/>
    </location>
</feature>
<keyword evidence="4" id="KW-0132">Cell division</keyword>
<dbReference type="GO" id="GO:0009252">
    <property type="term" value="P:peptidoglycan biosynthetic process"/>
    <property type="evidence" value="ECO:0007669"/>
    <property type="project" value="UniProtKB-KW"/>
</dbReference>
<name>A0A1F2PJ59_9FIRM</name>
<comment type="similarity">
    <text evidence="16">Belongs to the SEDS family. FtsW subfamily.</text>
</comment>
<dbReference type="GO" id="GO:0015648">
    <property type="term" value="F:lipid-linked peptidoglycan transporter activity"/>
    <property type="evidence" value="ECO:0007669"/>
    <property type="project" value="TreeGrafter"/>
</dbReference>
<keyword evidence="13" id="KW-0961">Cell wall biogenesis/degradation</keyword>
<feature type="transmembrane region" description="Helical" evidence="22">
    <location>
        <begin position="330"/>
        <end position="354"/>
    </location>
</feature>
<evidence type="ECO:0000256" key="10">
    <source>
        <dbReference type="ARBA" id="ARBA00022989"/>
    </source>
</evidence>
<evidence type="ECO:0000256" key="9">
    <source>
        <dbReference type="ARBA" id="ARBA00022984"/>
    </source>
</evidence>
<evidence type="ECO:0000256" key="19">
    <source>
        <dbReference type="ARBA" id="ARBA00044770"/>
    </source>
</evidence>
<dbReference type="GO" id="GO:0051301">
    <property type="term" value="P:cell division"/>
    <property type="evidence" value="ECO:0007669"/>
    <property type="project" value="UniProtKB-KW"/>
</dbReference>
<dbReference type="GO" id="GO:0008360">
    <property type="term" value="P:regulation of cell shape"/>
    <property type="evidence" value="ECO:0007669"/>
    <property type="project" value="UniProtKB-KW"/>
</dbReference>
<evidence type="ECO:0000256" key="6">
    <source>
        <dbReference type="ARBA" id="ARBA00022679"/>
    </source>
</evidence>
<gene>
    <name evidence="23" type="primary">ftsW</name>
    <name evidence="23" type="ORF">ACWI_17760</name>
    <name evidence="24" type="ORF">FXB42_02800</name>
</gene>
<evidence type="ECO:0000256" key="8">
    <source>
        <dbReference type="ARBA" id="ARBA00022960"/>
    </source>
</evidence>
<evidence type="ECO:0000256" key="17">
    <source>
        <dbReference type="ARBA" id="ARBA00041185"/>
    </source>
</evidence>
<dbReference type="Pfam" id="PF01098">
    <property type="entry name" value="FTSW_RODA_SPOVE"/>
    <property type="match status" value="1"/>
</dbReference>
<comment type="caution">
    <text evidence="23">The sequence shown here is derived from an EMBL/GenBank/DDBJ whole genome shotgun (WGS) entry which is preliminary data.</text>
</comment>
<dbReference type="AlphaFoldDB" id="A0A1F2PJ59"/>
<feature type="transmembrane region" description="Helical" evidence="22">
    <location>
        <begin position="141"/>
        <end position="158"/>
    </location>
</feature>
<keyword evidence="6" id="KW-0808">Transferase</keyword>
<evidence type="ECO:0000256" key="2">
    <source>
        <dbReference type="ARBA" id="ARBA00004752"/>
    </source>
</evidence>
<dbReference type="RefSeq" id="WP_070371084.1">
    <property type="nucleotide sequence ID" value="NZ_JAYFRG010000046.1"/>
</dbReference>
<dbReference type="InterPro" id="IPR013437">
    <property type="entry name" value="FtsW"/>
</dbReference>
<dbReference type="GO" id="GO:0005886">
    <property type="term" value="C:plasma membrane"/>
    <property type="evidence" value="ECO:0007669"/>
    <property type="project" value="UniProtKB-SubCell"/>
</dbReference>
<evidence type="ECO:0000256" key="18">
    <source>
        <dbReference type="ARBA" id="ARBA00041418"/>
    </source>
</evidence>
<evidence type="ECO:0000256" key="22">
    <source>
        <dbReference type="SAM" id="Phobius"/>
    </source>
</evidence>
<evidence type="ECO:0000256" key="4">
    <source>
        <dbReference type="ARBA" id="ARBA00022618"/>
    </source>
</evidence>
<reference evidence="24 26" key="2">
    <citation type="submission" date="2019-08" db="EMBL/GenBank/DDBJ databases">
        <title>Isolation and enrichment of carboxydotrophic bacteria from anaerobic sludge for the production of bio-based chemicals from syngas.</title>
        <authorList>
            <person name="Antares A.L."/>
            <person name="Moreira J."/>
            <person name="Diender M."/>
            <person name="Parshina S.N."/>
            <person name="Stams A.J.M."/>
            <person name="Alves M."/>
            <person name="Alves J.I."/>
            <person name="Sousa D.Z."/>
        </authorList>
    </citation>
    <scope>NUCLEOTIDE SEQUENCE [LARGE SCALE GENOMIC DNA]</scope>
    <source>
        <strain evidence="24 26">JM</strain>
    </source>
</reference>
<evidence type="ECO:0000256" key="20">
    <source>
        <dbReference type="ARBA" id="ARBA00049902"/>
    </source>
</evidence>
<keyword evidence="3" id="KW-1003">Cell membrane</keyword>
<keyword evidence="7 22" id="KW-0812">Transmembrane</keyword>
<keyword evidence="9" id="KW-0573">Peptidoglycan synthesis</keyword>
<dbReference type="GO" id="GO:0071555">
    <property type="term" value="P:cell wall organization"/>
    <property type="evidence" value="ECO:0007669"/>
    <property type="project" value="UniProtKB-KW"/>
</dbReference>
<evidence type="ECO:0000313" key="26">
    <source>
        <dbReference type="Proteomes" id="UP000322619"/>
    </source>
</evidence>
<dbReference type="PANTHER" id="PTHR30474">
    <property type="entry name" value="CELL CYCLE PROTEIN"/>
    <property type="match status" value="1"/>
</dbReference>
<sequence length="379" mass="41464">MKNGKIDRPFLIALMILAGIGVIMVFSASMYSSTISGEKGYALFLKQLVFVILGVTVMGIMSRIDYRIYKKYYLVGIVISVFLLIIVLIPGIGLKVNDARRWIDFKVTTFQPSELAKVAVILYFSTIISRKPGIIKENMPFLLNCMLPLGLICGLTAIEPSLSAAMAIALAAGGVLYFGGIKFKLFYPYLGFGLLAVVGLMIAEPWRLDRFNVFLGKGGYDYQISQSLLAIGTGGIFGRGLGNGKQKYLFLPELQNDFIFANIAEEFGFIGCLLVLGLFAFVIWRGFQIAQKSQDTFAYLYTSSVMLLLAFQVLVNIGVASAIIPVTGMALPFISAGGSSMVILFGMMGPILNISRNVDLGKKLELTRKPAAKKKKIVR</sequence>
<evidence type="ECO:0000313" key="25">
    <source>
        <dbReference type="Proteomes" id="UP000176244"/>
    </source>
</evidence>
<dbReference type="GO" id="GO:0032153">
    <property type="term" value="C:cell division site"/>
    <property type="evidence" value="ECO:0007669"/>
    <property type="project" value="TreeGrafter"/>
</dbReference>
<protein>
    <recommendedName>
        <fullName evidence="17">Probable peptidoglycan glycosyltransferase FtsW</fullName>
        <ecNumber evidence="19">2.4.99.28</ecNumber>
    </recommendedName>
    <alternativeName>
        <fullName evidence="18">Cell division protein FtsW</fullName>
    </alternativeName>
    <alternativeName>
        <fullName evidence="15">Cell wall polymerase</fullName>
    </alternativeName>
    <alternativeName>
        <fullName evidence="14">Peptidoglycan polymerase</fullName>
    </alternativeName>
</protein>
<evidence type="ECO:0000256" key="1">
    <source>
        <dbReference type="ARBA" id="ARBA00004651"/>
    </source>
</evidence>
<dbReference type="GO" id="GO:0008955">
    <property type="term" value="F:peptidoglycan glycosyltransferase activity"/>
    <property type="evidence" value="ECO:0007669"/>
    <property type="project" value="UniProtKB-EC"/>
</dbReference>
<comment type="function">
    <text evidence="21">Peptidoglycan polymerase that is essential for cell division.</text>
</comment>
<evidence type="ECO:0000256" key="14">
    <source>
        <dbReference type="ARBA" id="ARBA00032370"/>
    </source>
</evidence>
<feature type="transmembrane region" description="Helical" evidence="22">
    <location>
        <begin position="72"/>
        <end position="92"/>
    </location>
</feature>
<accession>A0A1F2PJ59</accession>
<feature type="transmembrane region" description="Helical" evidence="22">
    <location>
        <begin position="12"/>
        <end position="31"/>
    </location>
</feature>
<dbReference type="EC" id="2.4.99.28" evidence="19"/>
<evidence type="ECO:0000256" key="15">
    <source>
        <dbReference type="ARBA" id="ARBA00033270"/>
    </source>
</evidence>
<dbReference type="PANTHER" id="PTHR30474:SF2">
    <property type="entry name" value="PEPTIDOGLYCAN GLYCOSYLTRANSFERASE FTSW-RELATED"/>
    <property type="match status" value="1"/>
</dbReference>
<feature type="transmembrane region" description="Helical" evidence="22">
    <location>
        <begin position="186"/>
        <end position="203"/>
    </location>
</feature>
<feature type="transmembrane region" description="Helical" evidence="22">
    <location>
        <begin position="164"/>
        <end position="181"/>
    </location>
</feature>
<proteinExistence type="inferred from homology"/>
<comment type="pathway">
    <text evidence="2">Cell wall biogenesis; peptidoglycan biosynthesis.</text>
</comment>
<evidence type="ECO:0000256" key="12">
    <source>
        <dbReference type="ARBA" id="ARBA00023306"/>
    </source>
</evidence>
<feature type="transmembrane region" description="Helical" evidence="22">
    <location>
        <begin position="267"/>
        <end position="287"/>
    </location>
</feature>
<reference evidence="23 25" key="1">
    <citation type="submission" date="2015-09" db="EMBL/GenBank/DDBJ databases">
        <title>Genome sequence of Acetobacterium wieringae DSM 1911.</title>
        <authorList>
            <person name="Poehlein A."/>
            <person name="Bengelsdorf F.R."/>
            <person name="Schiel-Bengelsdorf B."/>
            <person name="Duerre P."/>
            <person name="Daniel R."/>
        </authorList>
    </citation>
    <scope>NUCLEOTIDE SEQUENCE [LARGE SCALE GENOMIC DNA]</scope>
    <source>
        <strain evidence="23 25">DSM 1911</strain>
    </source>
</reference>
<dbReference type="Proteomes" id="UP000176244">
    <property type="component" value="Unassembled WGS sequence"/>
</dbReference>
<comment type="subcellular location">
    <subcellularLocation>
        <location evidence="1">Cell membrane</location>
        <topology evidence="1">Multi-pass membrane protein</topology>
    </subcellularLocation>
</comment>
<keyword evidence="12" id="KW-0131">Cell cycle</keyword>
<keyword evidence="5" id="KW-0328">Glycosyltransferase</keyword>
<evidence type="ECO:0000256" key="5">
    <source>
        <dbReference type="ARBA" id="ARBA00022676"/>
    </source>
</evidence>
<dbReference type="InterPro" id="IPR001182">
    <property type="entry name" value="FtsW/RodA"/>
</dbReference>
<evidence type="ECO:0000256" key="3">
    <source>
        <dbReference type="ARBA" id="ARBA00022475"/>
    </source>
</evidence>
<keyword evidence="8" id="KW-0133">Cell shape</keyword>
<feature type="transmembrane region" description="Helical" evidence="22">
    <location>
        <begin position="299"/>
        <end position="324"/>
    </location>
</feature>
<evidence type="ECO:0000256" key="11">
    <source>
        <dbReference type="ARBA" id="ARBA00023136"/>
    </source>
</evidence>
<feature type="transmembrane region" description="Helical" evidence="22">
    <location>
        <begin position="43"/>
        <end position="60"/>
    </location>
</feature>
<evidence type="ECO:0000256" key="7">
    <source>
        <dbReference type="ARBA" id="ARBA00022692"/>
    </source>
</evidence>
<dbReference type="NCBIfam" id="TIGR02614">
    <property type="entry name" value="ftsW"/>
    <property type="match status" value="1"/>
</dbReference>
<evidence type="ECO:0000256" key="13">
    <source>
        <dbReference type="ARBA" id="ARBA00023316"/>
    </source>
</evidence>
<dbReference type="STRING" id="52694.ACWI_17760"/>
<dbReference type="EMBL" id="VSLA01000003">
    <property type="protein sequence ID" value="TYC87816.1"/>
    <property type="molecule type" value="Genomic_DNA"/>
</dbReference>
<evidence type="ECO:0000313" key="23">
    <source>
        <dbReference type="EMBL" id="OFV70756.1"/>
    </source>
</evidence>
<dbReference type="OrthoDB" id="9812661at2"/>